<name>A0A1G2I4Y2_9BACT</name>
<comment type="caution">
    <text evidence="1">The sequence shown here is derived from an EMBL/GenBank/DDBJ whole genome shotgun (WGS) entry which is preliminary data.</text>
</comment>
<dbReference type="Proteomes" id="UP000178820">
    <property type="component" value="Unassembled WGS sequence"/>
</dbReference>
<organism evidence="1 2">
    <name type="scientific">Candidatus Staskawiczbacteria bacterium RIFCSPHIGHO2_02_FULL_42_22</name>
    <dbReference type="NCBI Taxonomy" id="1802207"/>
    <lineage>
        <taxon>Bacteria</taxon>
        <taxon>Candidatus Staskawicziibacteriota</taxon>
    </lineage>
</organism>
<reference evidence="1 2" key="1">
    <citation type="journal article" date="2016" name="Nat. Commun.">
        <title>Thousands of microbial genomes shed light on interconnected biogeochemical processes in an aquifer system.</title>
        <authorList>
            <person name="Anantharaman K."/>
            <person name="Brown C.T."/>
            <person name="Hug L.A."/>
            <person name="Sharon I."/>
            <person name="Castelle C.J."/>
            <person name="Probst A.J."/>
            <person name="Thomas B.C."/>
            <person name="Singh A."/>
            <person name="Wilkins M.J."/>
            <person name="Karaoz U."/>
            <person name="Brodie E.L."/>
            <person name="Williams K.H."/>
            <person name="Hubbard S.S."/>
            <person name="Banfield J.F."/>
        </authorList>
    </citation>
    <scope>NUCLEOTIDE SEQUENCE [LARGE SCALE GENOMIC DNA]</scope>
</reference>
<evidence type="ECO:0000313" key="1">
    <source>
        <dbReference type="EMBL" id="OGZ69795.1"/>
    </source>
</evidence>
<dbReference type="EMBL" id="MHOT01000003">
    <property type="protein sequence ID" value="OGZ69795.1"/>
    <property type="molecule type" value="Genomic_DNA"/>
</dbReference>
<dbReference type="AlphaFoldDB" id="A0A1G2I4Y2"/>
<gene>
    <name evidence="1" type="ORF">A3D44_02960</name>
</gene>
<sequence length="174" mass="20290">MRRTTIKPKRLYELAREYMALRHVPLSNSEGGRPRSYDDALILTIACIQNLNQYSFREALEFCEDYFKELPALSTYHDRLKLLTSDIAQGFVEFTGKKVQSAPPKKTSKEKGRLFVVDGTGFSYHDIYPMQLHRGTEIRKIKSHVKSVHSWEWQENADLWFRLLLAAPIGEIFH</sequence>
<proteinExistence type="predicted"/>
<protein>
    <submittedName>
        <fullName evidence="1">Uncharacterized protein</fullName>
    </submittedName>
</protein>
<accession>A0A1G2I4Y2</accession>
<evidence type="ECO:0000313" key="2">
    <source>
        <dbReference type="Proteomes" id="UP000178820"/>
    </source>
</evidence>